<dbReference type="EnsemblPlants" id="Zm00001eb264920_T001">
    <property type="protein sequence ID" value="Zm00001eb264920_P001"/>
    <property type="gene ID" value="Zm00001eb264920"/>
</dbReference>
<evidence type="ECO:0000256" key="1">
    <source>
        <dbReference type="SAM" id="Phobius"/>
    </source>
</evidence>
<evidence type="ECO:0000313" key="3">
    <source>
        <dbReference type="Proteomes" id="UP000007305"/>
    </source>
</evidence>
<dbReference type="Proteomes" id="UP000007305">
    <property type="component" value="Chromosome 6"/>
</dbReference>
<reference evidence="2" key="2">
    <citation type="submission" date="2019-07" db="EMBL/GenBank/DDBJ databases">
        <authorList>
            <person name="Seetharam A."/>
            <person name="Woodhouse M."/>
            <person name="Cannon E."/>
        </authorList>
    </citation>
    <scope>NUCLEOTIDE SEQUENCE [LARGE SCALE GENOMIC DNA]</scope>
    <source>
        <strain evidence="2">cv. B73</strain>
    </source>
</reference>
<reference evidence="3" key="1">
    <citation type="journal article" date="2009" name="Science">
        <title>The B73 maize genome: complexity, diversity, and dynamics.</title>
        <authorList>
            <person name="Schnable P.S."/>
            <person name="Ware D."/>
            <person name="Fulton R.S."/>
            <person name="Stein J.C."/>
            <person name="Wei F."/>
            <person name="Pasternak S."/>
            <person name="Liang C."/>
            <person name="Zhang J."/>
            <person name="Fulton L."/>
            <person name="Graves T.A."/>
            <person name="Minx P."/>
            <person name="Reily A.D."/>
            <person name="Courtney L."/>
            <person name="Kruchowski S.S."/>
            <person name="Tomlinson C."/>
            <person name="Strong C."/>
            <person name="Delehaunty K."/>
            <person name="Fronick C."/>
            <person name="Courtney B."/>
            <person name="Rock S.M."/>
            <person name="Belter E."/>
            <person name="Du F."/>
            <person name="Kim K."/>
            <person name="Abbott R.M."/>
            <person name="Cotton M."/>
            <person name="Levy A."/>
            <person name="Marchetto P."/>
            <person name="Ochoa K."/>
            <person name="Jackson S.M."/>
            <person name="Gillam B."/>
            <person name="Chen W."/>
            <person name="Yan L."/>
            <person name="Higginbotham J."/>
            <person name="Cardenas M."/>
            <person name="Waligorski J."/>
            <person name="Applebaum E."/>
            <person name="Phelps L."/>
            <person name="Falcone J."/>
            <person name="Kanchi K."/>
            <person name="Thane T."/>
            <person name="Scimone A."/>
            <person name="Thane N."/>
            <person name="Henke J."/>
            <person name="Wang T."/>
            <person name="Ruppert J."/>
            <person name="Shah N."/>
            <person name="Rotter K."/>
            <person name="Hodges J."/>
            <person name="Ingenthron E."/>
            <person name="Cordes M."/>
            <person name="Kohlberg S."/>
            <person name="Sgro J."/>
            <person name="Delgado B."/>
            <person name="Mead K."/>
            <person name="Chinwalla A."/>
            <person name="Leonard S."/>
            <person name="Crouse K."/>
            <person name="Collura K."/>
            <person name="Kudrna D."/>
            <person name="Currie J."/>
            <person name="He R."/>
            <person name="Angelova A."/>
            <person name="Rajasekar S."/>
            <person name="Mueller T."/>
            <person name="Lomeli R."/>
            <person name="Scara G."/>
            <person name="Ko A."/>
            <person name="Delaney K."/>
            <person name="Wissotski M."/>
            <person name="Lopez G."/>
            <person name="Campos D."/>
            <person name="Braidotti M."/>
            <person name="Ashley E."/>
            <person name="Golser W."/>
            <person name="Kim H."/>
            <person name="Lee S."/>
            <person name="Lin J."/>
            <person name="Dujmic Z."/>
            <person name="Kim W."/>
            <person name="Talag J."/>
            <person name="Zuccolo A."/>
            <person name="Fan C."/>
            <person name="Sebastian A."/>
            <person name="Kramer M."/>
            <person name="Spiegel L."/>
            <person name="Nascimento L."/>
            <person name="Zutavern T."/>
            <person name="Miller B."/>
            <person name="Ambroise C."/>
            <person name="Muller S."/>
            <person name="Spooner W."/>
            <person name="Narechania A."/>
            <person name="Ren L."/>
            <person name="Wei S."/>
            <person name="Kumari S."/>
            <person name="Faga B."/>
            <person name="Levy M.J."/>
            <person name="McMahan L."/>
            <person name="Van Buren P."/>
            <person name="Vaughn M.W."/>
            <person name="Ying K."/>
            <person name="Yeh C.-T."/>
            <person name="Emrich S.J."/>
            <person name="Jia Y."/>
            <person name="Kalyanaraman A."/>
            <person name="Hsia A.-P."/>
            <person name="Barbazuk W.B."/>
            <person name="Baucom R.S."/>
            <person name="Brutnell T.P."/>
            <person name="Carpita N.C."/>
            <person name="Chaparro C."/>
            <person name="Chia J.-M."/>
            <person name="Deragon J.-M."/>
            <person name="Estill J.C."/>
            <person name="Fu Y."/>
            <person name="Jeddeloh J.A."/>
            <person name="Han Y."/>
            <person name="Lee H."/>
            <person name="Li P."/>
            <person name="Lisch D.R."/>
            <person name="Liu S."/>
            <person name="Liu Z."/>
            <person name="Nagel D.H."/>
            <person name="McCann M.C."/>
            <person name="SanMiguel P."/>
            <person name="Myers A.M."/>
            <person name="Nettleton D."/>
            <person name="Nguyen J."/>
            <person name="Penning B.W."/>
            <person name="Ponnala L."/>
            <person name="Schneider K.L."/>
            <person name="Schwartz D.C."/>
            <person name="Sharma A."/>
            <person name="Soderlund C."/>
            <person name="Springer N.M."/>
            <person name="Sun Q."/>
            <person name="Wang H."/>
            <person name="Waterman M."/>
            <person name="Westerman R."/>
            <person name="Wolfgruber T.K."/>
            <person name="Yang L."/>
            <person name="Yu Y."/>
            <person name="Zhang L."/>
            <person name="Zhou S."/>
            <person name="Zhu Q."/>
            <person name="Bennetzen J.L."/>
            <person name="Dawe R.K."/>
            <person name="Jiang J."/>
            <person name="Jiang N."/>
            <person name="Presting G.G."/>
            <person name="Wessler S.R."/>
            <person name="Aluru S."/>
            <person name="Martienssen R.A."/>
            <person name="Clifton S.W."/>
            <person name="McCombie W.R."/>
            <person name="Wing R.A."/>
            <person name="Wilson R.K."/>
        </authorList>
    </citation>
    <scope>NUCLEOTIDE SEQUENCE [LARGE SCALE GENOMIC DNA]</scope>
    <source>
        <strain evidence="3">cv. B73</strain>
    </source>
</reference>
<organism evidence="2 3">
    <name type="scientific">Zea mays</name>
    <name type="common">Maize</name>
    <dbReference type="NCBI Taxonomy" id="4577"/>
    <lineage>
        <taxon>Eukaryota</taxon>
        <taxon>Viridiplantae</taxon>
        <taxon>Streptophyta</taxon>
        <taxon>Embryophyta</taxon>
        <taxon>Tracheophyta</taxon>
        <taxon>Spermatophyta</taxon>
        <taxon>Magnoliopsida</taxon>
        <taxon>Liliopsida</taxon>
        <taxon>Poales</taxon>
        <taxon>Poaceae</taxon>
        <taxon>PACMAD clade</taxon>
        <taxon>Panicoideae</taxon>
        <taxon>Andropogonodae</taxon>
        <taxon>Andropogoneae</taxon>
        <taxon>Tripsacinae</taxon>
        <taxon>Zea</taxon>
    </lineage>
</organism>
<keyword evidence="1" id="KW-0812">Transmembrane</keyword>
<keyword evidence="1" id="KW-0472">Membrane</keyword>
<dbReference type="Gramene" id="Zm00001eb264920_T001">
    <property type="protein sequence ID" value="Zm00001eb264920_P001"/>
    <property type="gene ID" value="Zm00001eb264920"/>
</dbReference>
<proteinExistence type="predicted"/>
<reference evidence="2" key="3">
    <citation type="submission" date="2021-05" db="UniProtKB">
        <authorList>
            <consortium name="EnsemblPlants"/>
        </authorList>
    </citation>
    <scope>IDENTIFICATION</scope>
    <source>
        <strain evidence="2">cv. B73</strain>
    </source>
</reference>
<keyword evidence="1" id="KW-1133">Transmembrane helix</keyword>
<dbReference type="AlphaFoldDB" id="A0A804PQZ6"/>
<evidence type="ECO:0000313" key="2">
    <source>
        <dbReference type="EnsemblPlants" id="Zm00001eb264920_P001"/>
    </source>
</evidence>
<protein>
    <submittedName>
        <fullName evidence="2">Uncharacterized protein</fullName>
    </submittedName>
</protein>
<dbReference type="InParanoid" id="A0A804PQZ6"/>
<keyword evidence="3" id="KW-1185">Reference proteome</keyword>
<accession>A0A804PQZ6</accession>
<name>A0A804PQZ6_MAIZE</name>
<sequence>MVIGVTDQINFCTTFLSYKRLILKEYSNLSNGMVLQHEMVTNIQFSRILMQTKTLVFAFLLADNNKNAICSLDQGNNFFLSWIWYYFCTSGILVYHKRNH</sequence>
<feature type="transmembrane region" description="Helical" evidence="1">
    <location>
        <begin position="78"/>
        <end position="95"/>
    </location>
</feature>